<name>M3VE94_GORML</name>
<comment type="caution">
    <text evidence="2">The sequence shown here is derived from an EMBL/GenBank/DDBJ whole genome shotgun (WGS) entry which is preliminary data.</text>
</comment>
<dbReference type="EMBL" id="BAOP01000007">
    <property type="protein sequence ID" value="GAC79094.1"/>
    <property type="molecule type" value="Genomic_DNA"/>
</dbReference>
<dbReference type="eggNOG" id="COG0328">
    <property type="taxonomic scope" value="Bacteria"/>
</dbReference>
<organism evidence="2 3">
    <name type="scientific">Gordonia malaquae NBRC 108250</name>
    <dbReference type="NCBI Taxonomy" id="1223542"/>
    <lineage>
        <taxon>Bacteria</taxon>
        <taxon>Bacillati</taxon>
        <taxon>Actinomycetota</taxon>
        <taxon>Actinomycetes</taxon>
        <taxon>Mycobacteriales</taxon>
        <taxon>Gordoniaceae</taxon>
        <taxon>Gordonia</taxon>
    </lineage>
</organism>
<dbReference type="InterPro" id="IPR012337">
    <property type="entry name" value="RNaseH-like_sf"/>
</dbReference>
<dbReference type="InterPro" id="IPR036397">
    <property type="entry name" value="RNaseH_sf"/>
</dbReference>
<dbReference type="STRING" id="410332.SAMN04488550_3844"/>
<dbReference type="Proteomes" id="UP000035009">
    <property type="component" value="Unassembled WGS sequence"/>
</dbReference>
<evidence type="ECO:0000313" key="2">
    <source>
        <dbReference type="EMBL" id="GAC79094.1"/>
    </source>
</evidence>
<gene>
    <name evidence="2" type="ORF">GM1_007_00530</name>
</gene>
<accession>M3VE94</accession>
<dbReference type="RefSeq" id="WP_008377405.1">
    <property type="nucleotide sequence ID" value="NZ_BAOP01000007.1"/>
</dbReference>
<evidence type="ECO:0000259" key="1">
    <source>
        <dbReference type="PROSITE" id="PS50879"/>
    </source>
</evidence>
<dbReference type="GO" id="GO:0003676">
    <property type="term" value="F:nucleic acid binding"/>
    <property type="evidence" value="ECO:0007669"/>
    <property type="project" value="InterPro"/>
</dbReference>
<dbReference type="InterPro" id="IPR002156">
    <property type="entry name" value="RNaseH_domain"/>
</dbReference>
<protein>
    <recommendedName>
        <fullName evidence="1">RNase H type-1 domain-containing protein</fullName>
    </recommendedName>
</protein>
<dbReference type="Gene3D" id="3.30.420.10">
    <property type="entry name" value="Ribonuclease H-like superfamily/Ribonuclease H"/>
    <property type="match status" value="1"/>
</dbReference>
<keyword evidence="3" id="KW-1185">Reference proteome</keyword>
<dbReference type="OrthoDB" id="4923321at2"/>
<dbReference type="SUPFAM" id="SSF53098">
    <property type="entry name" value="Ribonuclease H-like"/>
    <property type="match status" value="1"/>
</dbReference>
<reference evidence="2 3" key="1">
    <citation type="submission" date="2013-02" db="EMBL/GenBank/DDBJ databases">
        <title>Whole genome shotgun sequence of Gordonia malaquae NBRC 108250.</title>
        <authorList>
            <person name="Yoshida I."/>
            <person name="Hosoyama A."/>
            <person name="Tsuchikane K."/>
            <person name="Ando Y."/>
            <person name="Baba S."/>
            <person name="Ohji S."/>
            <person name="Hamada M."/>
            <person name="Tamura T."/>
            <person name="Yamazoe A."/>
            <person name="Yamazaki S."/>
            <person name="Fujita N."/>
        </authorList>
    </citation>
    <scope>NUCLEOTIDE SEQUENCE [LARGE SCALE GENOMIC DNA]</scope>
    <source>
        <strain evidence="2 3">NBRC 108250</strain>
    </source>
</reference>
<dbReference type="GO" id="GO:0004523">
    <property type="term" value="F:RNA-DNA hybrid ribonuclease activity"/>
    <property type="evidence" value="ECO:0007669"/>
    <property type="project" value="InterPro"/>
</dbReference>
<feature type="domain" description="RNase H type-1" evidence="1">
    <location>
        <begin position="134"/>
        <end position="272"/>
    </location>
</feature>
<dbReference type="AlphaFoldDB" id="M3VE94"/>
<dbReference type="PROSITE" id="PS50879">
    <property type="entry name" value="RNASE_H_1"/>
    <property type="match status" value="1"/>
</dbReference>
<dbReference type="Pfam" id="PF00075">
    <property type="entry name" value="RNase_H"/>
    <property type="match status" value="1"/>
</dbReference>
<sequence>MTPVPTAIPLAAGVIMPRVLPVHDVHLAVMRFDADRCRYLAMSGLGTWSAEVHTRWPRVAAIDALHALRSSISSDVSIRVVADIERPRPTPGHARQLEACFPRVRLESAHAADHRPLELVSSALRKWLRRAAATLPAIVVATDGSVKGAAIGSAWLAANGEYGSLRRVDRSRHPHIRRVLIAELEAAAAAVDAIPNRRLDVLMDCRDALDVIAAWRRGGPGPAWLSAASPDISAFRRAVASDRGRLAFRWVPGHDGMLLNEGADSLSKIARRRAERVVTTSDARRRSADIAAAFAPQALVPEAS</sequence>
<proteinExistence type="predicted"/>
<evidence type="ECO:0000313" key="3">
    <source>
        <dbReference type="Proteomes" id="UP000035009"/>
    </source>
</evidence>